<evidence type="ECO:0000256" key="10">
    <source>
        <dbReference type="ARBA" id="ARBA00038367"/>
    </source>
</evidence>
<keyword evidence="6 12" id="KW-0133">Cell shape</keyword>
<feature type="modified residue" description="2-(S-cysteinyl)pyruvic acid O-phosphothioketal" evidence="12">
    <location>
        <position position="116"/>
    </location>
</feature>
<name>A0A424YBA5_9FIRM</name>
<dbReference type="HAMAP" id="MF_00111">
    <property type="entry name" value="MurA"/>
    <property type="match status" value="1"/>
</dbReference>
<evidence type="ECO:0000313" key="14">
    <source>
        <dbReference type="EMBL" id="RQD74134.1"/>
    </source>
</evidence>
<comment type="subcellular location">
    <subcellularLocation>
        <location evidence="1 12">Cytoplasm</location>
    </subcellularLocation>
</comment>
<proteinExistence type="inferred from homology"/>
<comment type="similarity">
    <text evidence="10 12">Belongs to the EPSP synthase family. MurA subfamily.</text>
</comment>
<dbReference type="GO" id="GO:0005737">
    <property type="term" value="C:cytoplasm"/>
    <property type="evidence" value="ECO:0007669"/>
    <property type="project" value="UniProtKB-SubCell"/>
</dbReference>
<dbReference type="Proteomes" id="UP000285138">
    <property type="component" value="Unassembled WGS sequence"/>
</dbReference>
<dbReference type="NCBIfam" id="NF006873">
    <property type="entry name" value="PRK09369.1"/>
    <property type="match status" value="1"/>
</dbReference>
<dbReference type="NCBIfam" id="TIGR01072">
    <property type="entry name" value="murA"/>
    <property type="match status" value="1"/>
</dbReference>
<dbReference type="FunFam" id="3.65.10.10:FF:000001">
    <property type="entry name" value="UDP-N-acetylglucosamine 1-carboxyvinyltransferase"/>
    <property type="match status" value="1"/>
</dbReference>
<reference evidence="14 15" key="1">
    <citation type="submission" date="2018-08" db="EMBL/GenBank/DDBJ databases">
        <title>The metabolism and importance of syntrophic acetate oxidation coupled to methane or sulfide production in haloalkaline environments.</title>
        <authorList>
            <person name="Timmers P.H.A."/>
            <person name="Vavourakis C.D."/>
            <person name="Sorokin D.Y."/>
            <person name="Sinninghe Damste J.S."/>
            <person name="Muyzer G."/>
            <person name="Stams A.J.M."/>
            <person name="Plugge C.M."/>
        </authorList>
    </citation>
    <scope>NUCLEOTIDE SEQUENCE [LARGE SCALE GENOMIC DNA]</scope>
    <source>
        <strain evidence="14">MSAO_Bac1</strain>
    </source>
</reference>
<comment type="caution">
    <text evidence="12">Lacks conserved residue(s) required for the propagation of feature annotation.</text>
</comment>
<evidence type="ECO:0000256" key="9">
    <source>
        <dbReference type="ARBA" id="ARBA00023316"/>
    </source>
</evidence>
<keyword evidence="9 12" id="KW-0961">Cell wall biogenesis/degradation</keyword>
<keyword evidence="7 12" id="KW-0573">Peptidoglycan synthesis</keyword>
<dbReference type="GO" id="GO:0009252">
    <property type="term" value="P:peptidoglycan biosynthetic process"/>
    <property type="evidence" value="ECO:0007669"/>
    <property type="project" value="UniProtKB-UniRule"/>
</dbReference>
<dbReference type="SUPFAM" id="SSF55205">
    <property type="entry name" value="EPT/RTPC-like"/>
    <property type="match status" value="1"/>
</dbReference>
<evidence type="ECO:0000256" key="2">
    <source>
        <dbReference type="ARBA" id="ARBA00004752"/>
    </source>
</evidence>
<feature type="active site" description="Proton donor" evidence="12">
    <location>
        <position position="116"/>
    </location>
</feature>
<comment type="caution">
    <text evidence="14">The sequence shown here is derived from an EMBL/GenBank/DDBJ whole genome shotgun (WGS) entry which is preliminary data.</text>
</comment>
<comment type="catalytic activity">
    <reaction evidence="11 12">
        <text>phosphoenolpyruvate + UDP-N-acetyl-alpha-D-glucosamine = UDP-N-acetyl-3-O-(1-carboxyvinyl)-alpha-D-glucosamine + phosphate</text>
        <dbReference type="Rhea" id="RHEA:18681"/>
        <dbReference type="ChEBI" id="CHEBI:43474"/>
        <dbReference type="ChEBI" id="CHEBI:57705"/>
        <dbReference type="ChEBI" id="CHEBI:58702"/>
        <dbReference type="ChEBI" id="CHEBI:68483"/>
        <dbReference type="EC" id="2.5.1.7"/>
    </reaction>
</comment>
<evidence type="ECO:0000256" key="4">
    <source>
        <dbReference type="ARBA" id="ARBA00022618"/>
    </source>
</evidence>
<dbReference type="PANTHER" id="PTHR43783">
    <property type="entry name" value="UDP-N-ACETYLGLUCOSAMINE 1-CARBOXYVINYLTRANSFERASE"/>
    <property type="match status" value="1"/>
</dbReference>
<dbReference type="GO" id="GO:0008360">
    <property type="term" value="P:regulation of cell shape"/>
    <property type="evidence" value="ECO:0007669"/>
    <property type="project" value="UniProtKB-KW"/>
</dbReference>
<evidence type="ECO:0000256" key="1">
    <source>
        <dbReference type="ARBA" id="ARBA00004496"/>
    </source>
</evidence>
<dbReference type="InterPro" id="IPR001986">
    <property type="entry name" value="Enolpyruvate_Tfrase_dom"/>
</dbReference>
<dbReference type="InterPro" id="IPR050068">
    <property type="entry name" value="MurA_subfamily"/>
</dbReference>
<evidence type="ECO:0000313" key="15">
    <source>
        <dbReference type="Proteomes" id="UP000285138"/>
    </source>
</evidence>
<dbReference type="Pfam" id="PF00275">
    <property type="entry name" value="EPSP_synthase"/>
    <property type="match status" value="1"/>
</dbReference>
<evidence type="ECO:0000256" key="6">
    <source>
        <dbReference type="ARBA" id="ARBA00022960"/>
    </source>
</evidence>
<dbReference type="Gene3D" id="3.65.10.10">
    <property type="entry name" value="Enolpyruvate transferase domain"/>
    <property type="match status" value="2"/>
</dbReference>
<dbReference type="UniPathway" id="UPA00219"/>
<feature type="domain" description="Enolpyruvate transferase" evidence="13">
    <location>
        <begin position="7"/>
        <end position="402"/>
    </location>
</feature>
<dbReference type="GO" id="GO:0019277">
    <property type="term" value="P:UDP-N-acetylgalactosamine biosynthetic process"/>
    <property type="evidence" value="ECO:0007669"/>
    <property type="project" value="InterPro"/>
</dbReference>
<dbReference type="PANTHER" id="PTHR43783:SF1">
    <property type="entry name" value="UDP-N-ACETYLGLUCOSAMINE 1-CARBOXYVINYLTRANSFERASE"/>
    <property type="match status" value="1"/>
</dbReference>
<keyword evidence="5 12" id="KW-0808">Transferase</keyword>
<feature type="binding site" evidence="12">
    <location>
        <position position="304"/>
    </location>
    <ligand>
        <name>UDP-N-acetyl-alpha-D-glucosamine</name>
        <dbReference type="ChEBI" id="CHEBI:57705"/>
    </ligand>
</feature>
<feature type="binding site" evidence="12">
    <location>
        <position position="326"/>
    </location>
    <ligand>
        <name>UDP-N-acetyl-alpha-D-glucosamine</name>
        <dbReference type="ChEBI" id="CHEBI:57705"/>
    </ligand>
</feature>
<organism evidence="14 15">
    <name type="scientific">Candidatus Syntrophonatronum acetioxidans</name>
    <dbReference type="NCBI Taxonomy" id="1795816"/>
    <lineage>
        <taxon>Bacteria</taxon>
        <taxon>Bacillati</taxon>
        <taxon>Bacillota</taxon>
        <taxon>Clostridia</taxon>
        <taxon>Eubacteriales</taxon>
        <taxon>Syntrophomonadaceae</taxon>
        <taxon>Candidatus Syntrophonatronum</taxon>
    </lineage>
</organism>
<dbReference type="CDD" id="cd01555">
    <property type="entry name" value="UdpNAET"/>
    <property type="match status" value="1"/>
</dbReference>
<dbReference type="GO" id="GO:0051301">
    <property type="term" value="P:cell division"/>
    <property type="evidence" value="ECO:0007669"/>
    <property type="project" value="UniProtKB-KW"/>
</dbReference>
<comment type="function">
    <text evidence="12">Cell wall formation. Adds enolpyruvyl to UDP-N-acetylglucosamine.</text>
</comment>
<evidence type="ECO:0000256" key="3">
    <source>
        <dbReference type="ARBA" id="ARBA00022490"/>
    </source>
</evidence>
<keyword evidence="4 12" id="KW-0132">Cell division</keyword>
<evidence type="ECO:0000256" key="5">
    <source>
        <dbReference type="ARBA" id="ARBA00022679"/>
    </source>
</evidence>
<sequence>MEKFVIEGGEKLSGKVRINGAKNSILPILAGSLLSSGKVKIEDVPHISDVKVMLGILECLGVKINWKGSSLELDAHSLSTSEIPEELMCEMRSSIFLMGPLLGKLGKVKVSYPGGCAIGPRPIDLHLKGLISMGVKVIEENGYVCAEVGSLKGSTIHLDFPSVGATENLMMAAIYAEGSTRLHNVAKEPEIVDLQNFLNKMGARVRGAGTDVITIDGVKSLEGAVHRLIPDRIIAGTMIAAAGITRGEVVIENVIPEHLEAVISKLREAGLEILEDTDSLLVRGGRIKGVNSVRTLPYPGFPTDMQPQIMALLSNGEGLSVIKENVFEGRFSHIDELNKMGAQITVQGRSAIIKGIKRFTGANVKAPDLRAGAALVLAGLSAQGTTVVDEVHYIDRGYDKLELMLQKLGANIKRVQAPVINV</sequence>
<comment type="pathway">
    <text evidence="2 12">Cell wall biogenesis; peptidoglycan biosynthesis.</text>
</comment>
<feature type="binding site" evidence="12">
    <location>
        <begin position="121"/>
        <end position="125"/>
    </location>
    <ligand>
        <name>UDP-N-acetyl-alpha-D-glucosamine</name>
        <dbReference type="ChEBI" id="CHEBI:57705"/>
    </ligand>
</feature>
<keyword evidence="8 12" id="KW-0131">Cell cycle</keyword>
<evidence type="ECO:0000256" key="8">
    <source>
        <dbReference type="ARBA" id="ARBA00023306"/>
    </source>
</evidence>
<protein>
    <recommendedName>
        <fullName evidence="12">UDP-N-acetylglucosamine 1-carboxyvinyltransferase</fullName>
        <ecNumber evidence="12">2.5.1.7</ecNumber>
    </recommendedName>
    <alternativeName>
        <fullName evidence="12">Enoylpyruvate transferase</fullName>
    </alternativeName>
    <alternativeName>
        <fullName evidence="12">UDP-N-acetylglucosamine enolpyruvyl transferase</fullName>
        <shortName evidence="12">EPT</shortName>
    </alternativeName>
</protein>
<feature type="binding site" evidence="12">
    <location>
        <begin position="22"/>
        <end position="23"/>
    </location>
    <ligand>
        <name>phosphoenolpyruvate</name>
        <dbReference type="ChEBI" id="CHEBI:58702"/>
    </ligand>
</feature>
<evidence type="ECO:0000256" key="12">
    <source>
        <dbReference type="HAMAP-Rule" id="MF_00111"/>
    </source>
</evidence>
<evidence type="ECO:0000259" key="13">
    <source>
        <dbReference type="Pfam" id="PF00275"/>
    </source>
</evidence>
<dbReference type="InterPro" id="IPR013792">
    <property type="entry name" value="RNA3'P_cycl/enolpyr_Trfase_a/b"/>
</dbReference>
<dbReference type="GO" id="GO:0071555">
    <property type="term" value="P:cell wall organization"/>
    <property type="evidence" value="ECO:0007669"/>
    <property type="project" value="UniProtKB-KW"/>
</dbReference>
<dbReference type="EMBL" id="QZAA01000216">
    <property type="protein sequence ID" value="RQD74134.1"/>
    <property type="molecule type" value="Genomic_DNA"/>
</dbReference>
<dbReference type="GO" id="GO:0008760">
    <property type="term" value="F:UDP-N-acetylglucosamine 1-carboxyvinyltransferase activity"/>
    <property type="evidence" value="ECO:0007669"/>
    <property type="project" value="UniProtKB-UniRule"/>
</dbReference>
<keyword evidence="3 12" id="KW-0963">Cytoplasm</keyword>
<keyword evidence="12" id="KW-0670">Pyruvate</keyword>
<gene>
    <name evidence="12 14" type="primary">murA</name>
    <name evidence="14" type="ORF">D5R97_08325</name>
</gene>
<dbReference type="EC" id="2.5.1.7" evidence="12"/>
<evidence type="ECO:0000256" key="7">
    <source>
        <dbReference type="ARBA" id="ARBA00022984"/>
    </source>
</evidence>
<feature type="binding site" evidence="12">
    <location>
        <position position="92"/>
    </location>
    <ligand>
        <name>UDP-N-acetyl-alpha-D-glucosamine</name>
        <dbReference type="ChEBI" id="CHEBI:57705"/>
    </ligand>
</feature>
<evidence type="ECO:0000256" key="11">
    <source>
        <dbReference type="ARBA" id="ARBA00047527"/>
    </source>
</evidence>
<dbReference type="AlphaFoldDB" id="A0A424YBA5"/>
<dbReference type="InterPro" id="IPR005750">
    <property type="entry name" value="UDP_GlcNAc_COvinyl_MurA"/>
</dbReference>
<accession>A0A424YBA5</accession>
<dbReference type="InterPro" id="IPR036968">
    <property type="entry name" value="Enolpyruvate_Tfrase_sf"/>
</dbReference>